<dbReference type="RefSeq" id="XP_070883017.1">
    <property type="nucleotide sequence ID" value="XM_071025919.1"/>
</dbReference>
<evidence type="ECO:0000313" key="2">
    <source>
        <dbReference type="Proteomes" id="UP001610432"/>
    </source>
</evidence>
<name>A0ABR4LHN2_9EURO</name>
<organism evidence="1 2">
    <name type="scientific">Aspergillus lucknowensis</name>
    <dbReference type="NCBI Taxonomy" id="176173"/>
    <lineage>
        <taxon>Eukaryota</taxon>
        <taxon>Fungi</taxon>
        <taxon>Dikarya</taxon>
        <taxon>Ascomycota</taxon>
        <taxon>Pezizomycotina</taxon>
        <taxon>Eurotiomycetes</taxon>
        <taxon>Eurotiomycetidae</taxon>
        <taxon>Eurotiales</taxon>
        <taxon>Aspergillaceae</taxon>
        <taxon>Aspergillus</taxon>
        <taxon>Aspergillus subgen. Nidulantes</taxon>
    </lineage>
</organism>
<dbReference type="GeneID" id="98140991"/>
<accession>A0ABR4LHN2</accession>
<gene>
    <name evidence="1" type="ORF">BJX67DRAFT_230068</name>
</gene>
<reference evidence="1 2" key="1">
    <citation type="submission" date="2024-07" db="EMBL/GenBank/DDBJ databases">
        <title>Section-level genome sequencing and comparative genomics of Aspergillus sections Usti and Cavernicolus.</title>
        <authorList>
            <consortium name="Lawrence Berkeley National Laboratory"/>
            <person name="Nybo J.L."/>
            <person name="Vesth T.C."/>
            <person name="Theobald S."/>
            <person name="Frisvad J.C."/>
            <person name="Larsen T.O."/>
            <person name="Kjaerboelling I."/>
            <person name="Rothschild-Mancinelli K."/>
            <person name="Lyhne E.K."/>
            <person name="Kogle M.E."/>
            <person name="Barry K."/>
            <person name="Clum A."/>
            <person name="Na H."/>
            <person name="Ledsgaard L."/>
            <person name="Lin J."/>
            <person name="Lipzen A."/>
            <person name="Kuo A."/>
            <person name="Riley R."/>
            <person name="Mondo S."/>
            <person name="Labutti K."/>
            <person name="Haridas S."/>
            <person name="Pangalinan J."/>
            <person name="Salamov A.A."/>
            <person name="Simmons B.A."/>
            <person name="Magnuson J.K."/>
            <person name="Chen J."/>
            <person name="Drula E."/>
            <person name="Henrissat B."/>
            <person name="Wiebenga A."/>
            <person name="Lubbers R.J."/>
            <person name="Gomes A.C."/>
            <person name="Macurrencykelacurrency M.R."/>
            <person name="Stajich J."/>
            <person name="Grigoriev I.V."/>
            <person name="Mortensen U.H."/>
            <person name="De Vries R.P."/>
            <person name="Baker S.E."/>
            <person name="Andersen M.R."/>
        </authorList>
    </citation>
    <scope>NUCLEOTIDE SEQUENCE [LARGE SCALE GENOMIC DNA]</scope>
    <source>
        <strain evidence="1 2">CBS 449.75</strain>
    </source>
</reference>
<comment type="caution">
    <text evidence="1">The sequence shown here is derived from an EMBL/GenBank/DDBJ whole genome shotgun (WGS) entry which is preliminary data.</text>
</comment>
<keyword evidence="2" id="KW-1185">Reference proteome</keyword>
<sequence length="107" mass="11436">MQFVCNAPSPIGAVLVVALPESSQVGRLIAFYCTNFTNGSLPMMFALATTTIASHTKRATASAIIFGHSTAFIIRPRFFLDKEAPQYLTAFKAMTTLHSAVRLGPGG</sequence>
<protein>
    <submittedName>
        <fullName evidence="1">Uncharacterized protein</fullName>
    </submittedName>
</protein>
<proteinExistence type="predicted"/>
<dbReference type="EMBL" id="JBFXLQ010000045">
    <property type="protein sequence ID" value="KAL2864038.1"/>
    <property type="molecule type" value="Genomic_DNA"/>
</dbReference>
<dbReference type="Proteomes" id="UP001610432">
    <property type="component" value="Unassembled WGS sequence"/>
</dbReference>
<evidence type="ECO:0000313" key="1">
    <source>
        <dbReference type="EMBL" id="KAL2864038.1"/>
    </source>
</evidence>